<dbReference type="RefSeq" id="WP_380672532.1">
    <property type="nucleotide sequence ID" value="NZ_JBHTCJ010000017.1"/>
</dbReference>
<dbReference type="EMBL" id="JBHTCJ010000017">
    <property type="protein sequence ID" value="MFC7344596.1"/>
    <property type="molecule type" value="Genomic_DNA"/>
</dbReference>
<sequence length="109" mass="12335">MGWAVGWEPEHRRFRGYGVPAYCDAVGCGAEITRGMGDVCECSTHEDDDPIDQVLFVCGVHTCADVDETRLPREHTHWVRHLLTDASWSEWRDDNPHEVAELRALATTL</sequence>
<evidence type="ECO:0000313" key="2">
    <source>
        <dbReference type="Proteomes" id="UP001596504"/>
    </source>
</evidence>
<protein>
    <submittedName>
        <fullName evidence="1">Uncharacterized protein</fullName>
    </submittedName>
</protein>
<evidence type="ECO:0000313" key="1">
    <source>
        <dbReference type="EMBL" id="MFC7344596.1"/>
    </source>
</evidence>
<dbReference type="Proteomes" id="UP001596504">
    <property type="component" value="Unassembled WGS sequence"/>
</dbReference>
<gene>
    <name evidence="1" type="ORF">ACFQRI_24580</name>
</gene>
<reference evidence="2" key="1">
    <citation type="journal article" date="2019" name="Int. J. Syst. Evol. Microbiol.">
        <title>The Global Catalogue of Microorganisms (GCM) 10K type strain sequencing project: providing services to taxonomists for standard genome sequencing and annotation.</title>
        <authorList>
            <consortium name="The Broad Institute Genomics Platform"/>
            <consortium name="The Broad Institute Genome Sequencing Center for Infectious Disease"/>
            <person name="Wu L."/>
            <person name="Ma J."/>
        </authorList>
    </citation>
    <scope>NUCLEOTIDE SEQUENCE [LARGE SCALE GENOMIC DNA]</scope>
    <source>
        <strain evidence="2">WLHS5</strain>
    </source>
</reference>
<proteinExistence type="predicted"/>
<comment type="caution">
    <text evidence="1">The sequence shown here is derived from an EMBL/GenBank/DDBJ whole genome shotgun (WGS) entry which is preliminary data.</text>
</comment>
<name>A0ABW2LPW5_9PSEU</name>
<accession>A0ABW2LPW5</accession>
<keyword evidence="2" id="KW-1185">Reference proteome</keyword>
<organism evidence="1 2">
    <name type="scientific">Saccharopolyspora griseoalba</name>
    <dbReference type="NCBI Taxonomy" id="1431848"/>
    <lineage>
        <taxon>Bacteria</taxon>
        <taxon>Bacillati</taxon>
        <taxon>Actinomycetota</taxon>
        <taxon>Actinomycetes</taxon>
        <taxon>Pseudonocardiales</taxon>
        <taxon>Pseudonocardiaceae</taxon>
        <taxon>Saccharopolyspora</taxon>
    </lineage>
</organism>